<reference evidence="1" key="1">
    <citation type="journal article" date="2014" name="Int. J. Syst. Evol. Microbiol.">
        <title>Complete genome sequence of Corynebacterium casei LMG S-19264T (=DSM 44701T), isolated from a smear-ripened cheese.</title>
        <authorList>
            <consortium name="US DOE Joint Genome Institute (JGI-PGF)"/>
            <person name="Walter F."/>
            <person name="Albersmeier A."/>
            <person name="Kalinowski J."/>
            <person name="Ruckert C."/>
        </authorList>
    </citation>
    <scope>NUCLEOTIDE SEQUENCE</scope>
    <source>
        <strain evidence="1">NBRC 112290</strain>
    </source>
</reference>
<comment type="caution">
    <text evidence="1">The sequence shown here is derived from an EMBL/GenBank/DDBJ whole genome shotgun (WGS) entry which is preliminary data.</text>
</comment>
<proteinExistence type="predicted"/>
<evidence type="ECO:0000313" key="1">
    <source>
        <dbReference type="EMBL" id="GMA31374.1"/>
    </source>
</evidence>
<dbReference type="EMBL" id="BSUM01000001">
    <property type="protein sequence ID" value="GMA31374.1"/>
    <property type="molecule type" value="Genomic_DNA"/>
</dbReference>
<evidence type="ECO:0000313" key="2">
    <source>
        <dbReference type="Proteomes" id="UP001157161"/>
    </source>
</evidence>
<sequence>MSKFVFEMGDTAHLGHVLRAVREIDGVFDVYRVTGVRPDAAPVPSGRAELNAKG</sequence>
<protein>
    <submittedName>
        <fullName evidence="1">Uncharacterized protein</fullName>
    </submittedName>
</protein>
<organism evidence="1 2">
    <name type="scientific">Litorihabitans aurantiacus</name>
    <dbReference type="NCBI Taxonomy" id="1930061"/>
    <lineage>
        <taxon>Bacteria</taxon>
        <taxon>Bacillati</taxon>
        <taxon>Actinomycetota</taxon>
        <taxon>Actinomycetes</taxon>
        <taxon>Micrococcales</taxon>
        <taxon>Beutenbergiaceae</taxon>
        <taxon>Litorihabitans</taxon>
    </lineage>
</organism>
<dbReference type="Proteomes" id="UP001157161">
    <property type="component" value="Unassembled WGS sequence"/>
</dbReference>
<reference evidence="1" key="2">
    <citation type="submission" date="2023-02" db="EMBL/GenBank/DDBJ databases">
        <authorList>
            <person name="Sun Q."/>
            <person name="Mori K."/>
        </authorList>
    </citation>
    <scope>NUCLEOTIDE SEQUENCE</scope>
    <source>
        <strain evidence="1">NBRC 112290</strain>
    </source>
</reference>
<accession>A0AA38CRR3</accession>
<keyword evidence="2" id="KW-1185">Reference proteome</keyword>
<name>A0AA38CRR3_9MICO</name>
<dbReference type="AlphaFoldDB" id="A0AA38CRR3"/>
<gene>
    <name evidence="1" type="ORF">GCM10025875_13660</name>
</gene>